<keyword evidence="5 15" id="KW-0378">Hydrolase</keyword>
<dbReference type="AlphaFoldDB" id="A0AB39XVU4"/>
<evidence type="ECO:0000256" key="3">
    <source>
        <dbReference type="ARBA" id="ARBA00012757"/>
    </source>
</evidence>
<evidence type="ECO:0000256" key="1">
    <source>
        <dbReference type="ARBA" id="ARBA00001576"/>
    </source>
</evidence>
<evidence type="ECO:0000259" key="14">
    <source>
        <dbReference type="Pfam" id="PF19291"/>
    </source>
</evidence>
<evidence type="ECO:0000259" key="13">
    <source>
        <dbReference type="Pfam" id="PF00723"/>
    </source>
</evidence>
<reference evidence="15" key="1">
    <citation type="submission" date="2024-08" db="EMBL/GenBank/DDBJ databases">
        <authorList>
            <person name="Chaddad Z."/>
            <person name="Lamrabet M."/>
            <person name="Bouhnik O."/>
            <person name="Alami S."/>
            <person name="Wipf D."/>
            <person name="Courty P.E."/>
            <person name="Missbah El Idrissi M."/>
        </authorList>
    </citation>
    <scope>NUCLEOTIDE SEQUENCE</scope>
    <source>
        <strain evidence="15">LLZ17</strain>
    </source>
</reference>
<sequence length="613" mass="68385">MSRIEDYALIGDCETAALVGLDGSIDWLCLPRFDSDSVFAKLLGGDNNGCWLIRPDEQHSASRHYRPGTLILETTFKTDNGCVRLTDFMPPKVNGSKIVRIVEGLAGKIRMCTELVVRFDYGVTVPWTSRLDDGALSAVAGAHMLVLRTGAALRGGSEKIVGSFSVEPGQQLTFVLSYQPSYLPVEAPIDPEEALRETDRFWRDWSGRCNQEGPYSDAVVRSLVTLKALTFRPSGGIVAAPTTSLPEQIGGSRNWDYRFCWVRDATLTLLALMGAGYYDEARRWRDWLLRAVAGDPTQLQIMYGVTGERRLTEWEVPWLAGYEGSKPVRIGNAAHAQLQLDVYGELMDALHQARCGGLPENERAWDIQCALLHHLKSIWTEPDEGIWEVRGGRRHFTYSKVMAWVAFDRAIKSADEFGMAGPVDEWKELRAEIHDDVCRRGYDPKRQSFVQVYGESLLDASLLLIPAVGFLPPEDPRVTSTISAIEQDLLTDGFVRRYDTGSADDGLPPGEGMFLACSFWLADAYQMVGRHADAVKLFERLLGLCNDVGLLSEEYDAPRRRLVGNFPQAFSHIALVNTAHNLTHAEKPFEQRRGSTTRRLSTKLNDRVGGTHE</sequence>
<dbReference type="EMBL" id="CP165734">
    <property type="protein sequence ID" value="XDV60337.1"/>
    <property type="molecule type" value="Genomic_DNA"/>
</dbReference>
<dbReference type="InterPro" id="IPR008928">
    <property type="entry name" value="6-hairpin_glycosidase_sf"/>
</dbReference>
<evidence type="ECO:0000256" key="9">
    <source>
        <dbReference type="ARBA" id="ARBA00031637"/>
    </source>
</evidence>
<organism evidence="15">
    <name type="scientific">Bradyrhizobium sp. LLZ17</name>
    <dbReference type="NCBI Taxonomy" id="3239388"/>
    <lineage>
        <taxon>Bacteria</taxon>
        <taxon>Pseudomonadati</taxon>
        <taxon>Pseudomonadota</taxon>
        <taxon>Alphaproteobacteria</taxon>
        <taxon>Hyphomicrobiales</taxon>
        <taxon>Nitrobacteraceae</taxon>
        <taxon>Bradyrhizobium</taxon>
    </lineage>
</organism>
<evidence type="ECO:0000256" key="4">
    <source>
        <dbReference type="ARBA" id="ARBA00019905"/>
    </source>
</evidence>
<feature type="domain" description="Trehalase-like N-terminal" evidence="14">
    <location>
        <begin position="3"/>
        <end position="148"/>
    </location>
</feature>
<evidence type="ECO:0000256" key="6">
    <source>
        <dbReference type="ARBA" id="ARBA00023277"/>
    </source>
</evidence>
<dbReference type="InterPro" id="IPR011613">
    <property type="entry name" value="GH15-like"/>
</dbReference>
<evidence type="ECO:0000256" key="11">
    <source>
        <dbReference type="ARBA" id="ARBA00060615"/>
    </source>
</evidence>
<dbReference type="Gene3D" id="1.50.10.10">
    <property type="match status" value="1"/>
</dbReference>
<keyword evidence="6" id="KW-0119">Carbohydrate metabolism</keyword>
<comment type="similarity">
    <text evidence="2">Belongs to the glycosyl hydrolase 15 family.</text>
</comment>
<protein>
    <recommendedName>
        <fullName evidence="4">Trehalase</fullName>
        <ecNumber evidence="3">3.2.1.28</ecNumber>
    </recommendedName>
    <alternativeName>
        <fullName evidence="8">Alpha,alpha-trehalase</fullName>
    </alternativeName>
    <alternativeName>
        <fullName evidence="9">Alpha,alpha-trehalose glucohydrolase</fullName>
    </alternativeName>
</protein>
<evidence type="ECO:0000256" key="10">
    <source>
        <dbReference type="ARBA" id="ARBA00053030"/>
    </source>
</evidence>
<comment type="cofactor">
    <cofactor evidence="10">
        <name>phosphate</name>
        <dbReference type="ChEBI" id="CHEBI:43474"/>
    </cofactor>
</comment>
<dbReference type="Pfam" id="PF00723">
    <property type="entry name" value="Glyco_hydro_15"/>
    <property type="match status" value="1"/>
</dbReference>
<accession>A0AB39XVU4</accession>
<dbReference type="SUPFAM" id="SSF48208">
    <property type="entry name" value="Six-hairpin glycosidases"/>
    <property type="match status" value="1"/>
</dbReference>
<evidence type="ECO:0000256" key="8">
    <source>
        <dbReference type="ARBA" id="ARBA00030473"/>
    </source>
</evidence>
<feature type="compositionally biased region" description="Basic and acidic residues" evidence="12">
    <location>
        <begin position="604"/>
        <end position="613"/>
    </location>
</feature>
<dbReference type="Pfam" id="PF19291">
    <property type="entry name" value="TREH_N"/>
    <property type="match status" value="1"/>
</dbReference>
<comment type="pathway">
    <text evidence="11">Glycan degradation; trehalose degradation; D-glucose from alpha,alpha-trehalose: step 1/1.</text>
</comment>
<evidence type="ECO:0000256" key="12">
    <source>
        <dbReference type="SAM" id="MobiDB-lite"/>
    </source>
</evidence>
<dbReference type="RefSeq" id="WP_369725695.1">
    <property type="nucleotide sequence ID" value="NZ_CP165734.1"/>
</dbReference>
<feature type="region of interest" description="Disordered" evidence="12">
    <location>
        <begin position="586"/>
        <end position="613"/>
    </location>
</feature>
<dbReference type="PANTHER" id="PTHR31616">
    <property type="entry name" value="TREHALASE"/>
    <property type="match status" value="1"/>
</dbReference>
<gene>
    <name evidence="15" type="ORF">AB8Z38_13910</name>
</gene>
<dbReference type="PANTHER" id="PTHR31616:SF0">
    <property type="entry name" value="GLUCAN 1,4-ALPHA-GLUCOSIDASE"/>
    <property type="match status" value="1"/>
</dbReference>
<dbReference type="GO" id="GO:0004555">
    <property type="term" value="F:alpha,alpha-trehalase activity"/>
    <property type="evidence" value="ECO:0007669"/>
    <property type="project" value="UniProtKB-EC"/>
</dbReference>
<evidence type="ECO:0000256" key="7">
    <source>
        <dbReference type="ARBA" id="ARBA00023295"/>
    </source>
</evidence>
<dbReference type="GO" id="GO:0005993">
    <property type="term" value="P:trehalose catabolic process"/>
    <property type="evidence" value="ECO:0007669"/>
    <property type="project" value="UniProtKB-ARBA"/>
</dbReference>
<dbReference type="EC" id="3.2.1.28" evidence="3"/>
<dbReference type="FunFam" id="1.50.10.10:FF:000005">
    <property type="entry name" value="Glycosyl hydrolase, glucoamylase"/>
    <property type="match status" value="1"/>
</dbReference>
<proteinExistence type="inferred from homology"/>
<name>A0AB39XVU4_9BRAD</name>
<dbReference type="InterPro" id="IPR012341">
    <property type="entry name" value="6hp_glycosidase-like_sf"/>
</dbReference>
<feature type="domain" description="GH15-like" evidence="13">
    <location>
        <begin position="213"/>
        <end position="579"/>
    </location>
</feature>
<evidence type="ECO:0000256" key="5">
    <source>
        <dbReference type="ARBA" id="ARBA00022801"/>
    </source>
</evidence>
<comment type="catalytic activity">
    <reaction evidence="1">
        <text>alpha,alpha-trehalose + H2O = alpha-D-glucose + beta-D-glucose</text>
        <dbReference type="Rhea" id="RHEA:32675"/>
        <dbReference type="ChEBI" id="CHEBI:15377"/>
        <dbReference type="ChEBI" id="CHEBI:15903"/>
        <dbReference type="ChEBI" id="CHEBI:16551"/>
        <dbReference type="ChEBI" id="CHEBI:17925"/>
        <dbReference type="EC" id="3.2.1.28"/>
    </reaction>
</comment>
<evidence type="ECO:0000256" key="2">
    <source>
        <dbReference type="ARBA" id="ARBA00006188"/>
    </source>
</evidence>
<keyword evidence="7" id="KW-0326">Glycosidase</keyword>
<evidence type="ECO:0000313" key="15">
    <source>
        <dbReference type="EMBL" id="XDV60337.1"/>
    </source>
</evidence>
<dbReference type="InterPro" id="IPR045582">
    <property type="entry name" value="Trehalase-like_N"/>
</dbReference>